<feature type="compositionally biased region" description="Basic and acidic residues" evidence="1">
    <location>
        <begin position="156"/>
        <end position="168"/>
    </location>
</feature>
<dbReference type="EMBL" id="PRFA01000060">
    <property type="protein sequence ID" value="PWU89399.1"/>
    <property type="molecule type" value="Genomic_DNA"/>
</dbReference>
<dbReference type="AlphaFoldDB" id="A0A2V2UPN0"/>
<dbReference type="VEuPathDB" id="TriTrypDB:TcYC6_0054470"/>
<dbReference type="VEuPathDB" id="TriTrypDB:TcCLB.508379.20"/>
<evidence type="ECO:0000256" key="1">
    <source>
        <dbReference type="SAM" id="MobiDB-lite"/>
    </source>
</evidence>
<dbReference type="VEuPathDB" id="TriTrypDB:C4B63_35g162"/>
<comment type="caution">
    <text evidence="2">The sequence shown here is derived from an EMBL/GenBank/DDBJ whole genome shotgun (WGS) entry which is preliminary data.</text>
</comment>
<reference evidence="2 5" key="1">
    <citation type="journal article" date="2018" name="Microb. Genom.">
        <title>Expanding an expanded genome: long-read sequencing of Trypanosoma cruzi.</title>
        <authorList>
            <person name="Berna L."/>
            <person name="Rodriguez M."/>
            <person name="Chiribao M.L."/>
            <person name="Parodi-Talice A."/>
            <person name="Pita S."/>
            <person name="Rijo G."/>
            <person name="Alvarez-Valin F."/>
            <person name="Robello C."/>
        </authorList>
    </citation>
    <scope>NUCLEOTIDE SEQUENCE [LARGE SCALE GENOMIC DNA]</scope>
    <source>
        <strain evidence="2 5">Dm28c</strain>
    </source>
</reference>
<protein>
    <submittedName>
        <fullName evidence="2">Uncharacterized protein</fullName>
    </submittedName>
</protein>
<dbReference type="EMBL" id="PRFA01000134">
    <property type="protein sequence ID" value="PWU86049.1"/>
    <property type="molecule type" value="Genomic_DNA"/>
</dbReference>
<dbReference type="VEuPathDB" id="TriTrypDB:TcBrA4_0114260"/>
<evidence type="ECO:0000313" key="3">
    <source>
        <dbReference type="EMBL" id="PWU89399.1"/>
    </source>
</evidence>
<evidence type="ECO:0000313" key="5">
    <source>
        <dbReference type="Proteomes" id="UP000246121"/>
    </source>
</evidence>
<dbReference type="VEuPathDB" id="TriTrypDB:C4B63_134g67"/>
<dbReference type="VEuPathDB" id="TriTrypDB:C3747_6g655"/>
<feature type="compositionally biased region" description="Basic and acidic residues" evidence="1">
    <location>
        <begin position="120"/>
        <end position="144"/>
    </location>
</feature>
<organism evidence="2 5">
    <name type="scientific">Trypanosoma cruzi</name>
    <dbReference type="NCBI Taxonomy" id="5693"/>
    <lineage>
        <taxon>Eukaryota</taxon>
        <taxon>Discoba</taxon>
        <taxon>Euglenozoa</taxon>
        <taxon>Kinetoplastea</taxon>
        <taxon>Metakinetoplastina</taxon>
        <taxon>Trypanosomatida</taxon>
        <taxon>Trypanosomatidae</taxon>
        <taxon>Trypanosoma</taxon>
        <taxon>Schizotrypanum</taxon>
    </lineage>
</organism>
<dbReference type="EMBL" id="PRFA01000035">
    <property type="protein sequence ID" value="PWU92779.1"/>
    <property type="molecule type" value="Genomic_DNA"/>
</dbReference>
<dbReference type="VEuPathDB" id="TriTrypDB:C4B63_60g122"/>
<dbReference type="VEuPathDB" id="TriTrypDB:TcG_08235"/>
<proteinExistence type="predicted"/>
<dbReference type="VEuPathDB" id="TriTrypDB:TcCL_NonESM06981"/>
<feature type="region of interest" description="Disordered" evidence="1">
    <location>
        <begin position="31"/>
        <end position="69"/>
    </location>
</feature>
<dbReference type="VEuPathDB" id="TriTrypDB:TcCLB.509111.19"/>
<name>A0A2V2UPN0_TRYCR</name>
<feature type="region of interest" description="Disordered" evidence="1">
    <location>
        <begin position="109"/>
        <end position="168"/>
    </location>
</feature>
<dbReference type="OrthoDB" id="272784at2759"/>
<sequence>MAPKKQATKQRVRVTNKALEARQFSTVRLPRKAEMQAPQVDVERMYEDHDRGYRRGGEKRGDGGGDAAGVNARKSVPLIFDPIPNDPLFVVVAKSKYWPPPPLEELRAANGAPIEDGFDAYDRREDDRAARRERVRVVRGELNHPRGKPRQNTILKLDDSDVEKDEKG</sequence>
<dbReference type="Proteomes" id="UP000246121">
    <property type="component" value="Unassembled WGS sequence"/>
</dbReference>
<evidence type="ECO:0000313" key="2">
    <source>
        <dbReference type="EMBL" id="PWU86049.1"/>
    </source>
</evidence>
<gene>
    <name evidence="2" type="ORF">C4B63_134g67</name>
    <name evidence="4" type="ORF">C4B63_35g162</name>
    <name evidence="3" type="ORF">C4B63_60g122</name>
</gene>
<dbReference type="VEuPathDB" id="TriTrypDB:Tc_MARK_8814"/>
<accession>A0A2V2UPN0</accession>
<feature type="compositionally biased region" description="Basic and acidic residues" evidence="1">
    <location>
        <begin position="41"/>
        <end position="63"/>
    </location>
</feature>
<dbReference type="VEuPathDB" id="TriTrypDB:BCY84_04924"/>
<evidence type="ECO:0000313" key="4">
    <source>
        <dbReference type="EMBL" id="PWU92779.1"/>
    </source>
</evidence>